<dbReference type="OrthoDB" id="8185860at2759"/>
<feature type="transmembrane region" description="Helical" evidence="10">
    <location>
        <begin position="319"/>
        <end position="339"/>
    </location>
</feature>
<dbReference type="AlphaFoldDB" id="A0A6P3Y906"/>
<comment type="subcellular location">
    <subcellularLocation>
        <location evidence="1 10">Cell membrane</location>
        <topology evidence="1 10">Multi-pass membrane protein</topology>
    </subcellularLocation>
</comment>
<dbReference type="GeneID" id="106751120"/>
<keyword evidence="2" id="KW-1003">Cell membrane</keyword>
<comment type="caution">
    <text evidence="10">Lacks conserved residue(s) required for the propagation of feature annotation.</text>
</comment>
<evidence type="ECO:0000256" key="7">
    <source>
        <dbReference type="ARBA" id="ARBA00023136"/>
    </source>
</evidence>
<dbReference type="GO" id="GO:0004984">
    <property type="term" value="F:olfactory receptor activity"/>
    <property type="evidence" value="ECO:0007669"/>
    <property type="project" value="InterPro"/>
</dbReference>
<dbReference type="PANTHER" id="PTHR21137">
    <property type="entry name" value="ODORANT RECEPTOR"/>
    <property type="match status" value="1"/>
</dbReference>
<gene>
    <name evidence="12" type="primary">LOC106751120</name>
</gene>
<feature type="transmembrane region" description="Helical" evidence="10">
    <location>
        <begin position="153"/>
        <end position="176"/>
    </location>
</feature>
<dbReference type="KEGG" id="dqu:106751120"/>
<dbReference type="PANTHER" id="PTHR21137:SF35">
    <property type="entry name" value="ODORANT RECEPTOR 19A-RELATED"/>
    <property type="match status" value="1"/>
</dbReference>
<evidence type="ECO:0000256" key="5">
    <source>
        <dbReference type="ARBA" id="ARBA00022725"/>
    </source>
</evidence>
<evidence type="ECO:0000256" key="9">
    <source>
        <dbReference type="ARBA" id="ARBA00023224"/>
    </source>
</evidence>
<evidence type="ECO:0000256" key="2">
    <source>
        <dbReference type="ARBA" id="ARBA00022475"/>
    </source>
</evidence>
<dbReference type="GO" id="GO:0005886">
    <property type="term" value="C:plasma membrane"/>
    <property type="evidence" value="ECO:0007669"/>
    <property type="project" value="UniProtKB-SubCell"/>
</dbReference>
<dbReference type="Pfam" id="PF02949">
    <property type="entry name" value="7tm_6"/>
    <property type="match status" value="1"/>
</dbReference>
<sequence length="416" mass="47194">MTWRRDTVSVHRFVLNCVGIWPMEETSLFMDLRWLIAVILEAETNFGQEISVLSRTHRLARERPTDFTAIFQVTPMCVYFTEIYLHCNGAKESFDTVTPGAAAVLAVTRLITPRIHRRELLEVVTSTMDDWATQRDKRVRGVMKKYAALSTRVTTFTFFLVGVIVGVYIFMAISVVTAKAGDHEIENVTASRETEEMSLSCVFRGESTRRAFMVVQAMQMFVTGMLTFGTTSFFFGLAMHLCSQFDALCIQLSDLRVEEARHAIAGAVERHCHLIRMADCMEESFHANVFIYLFVTTTLMCIDGFMLIVSLKVSDMPMIIHNASVLLLMMIQLSFYTFAGDCLEMRSAALSYATYDCDWHELPASTAKDIRFILMRASIPHQLTAGKFVVMNMLTFKSILKSTASYLSVLRVMLDE</sequence>
<evidence type="ECO:0000256" key="8">
    <source>
        <dbReference type="ARBA" id="ARBA00023170"/>
    </source>
</evidence>
<comment type="similarity">
    <text evidence="10">Belongs to the insect chemoreceptor superfamily. Heteromeric odorant receptor channel (TC 1.A.69) family.</text>
</comment>
<keyword evidence="8 10" id="KW-0675">Receptor</keyword>
<organism evidence="11 12">
    <name type="scientific">Dinoponera quadriceps</name>
    <name type="common">South American ant</name>
    <dbReference type="NCBI Taxonomy" id="609295"/>
    <lineage>
        <taxon>Eukaryota</taxon>
        <taxon>Metazoa</taxon>
        <taxon>Ecdysozoa</taxon>
        <taxon>Arthropoda</taxon>
        <taxon>Hexapoda</taxon>
        <taxon>Insecta</taxon>
        <taxon>Pterygota</taxon>
        <taxon>Neoptera</taxon>
        <taxon>Endopterygota</taxon>
        <taxon>Hymenoptera</taxon>
        <taxon>Apocrita</taxon>
        <taxon>Aculeata</taxon>
        <taxon>Formicoidea</taxon>
        <taxon>Formicidae</taxon>
        <taxon>Ponerinae</taxon>
        <taxon>Ponerini</taxon>
        <taxon>Dinoponera</taxon>
    </lineage>
</organism>
<accession>A0A6P3Y906</accession>
<dbReference type="InterPro" id="IPR004117">
    <property type="entry name" value="7tm6_olfct_rcpt"/>
</dbReference>
<keyword evidence="5 10" id="KW-0552">Olfaction</keyword>
<evidence type="ECO:0000256" key="3">
    <source>
        <dbReference type="ARBA" id="ARBA00022606"/>
    </source>
</evidence>
<feature type="transmembrane region" description="Helical" evidence="10">
    <location>
        <begin position="217"/>
        <end position="238"/>
    </location>
</feature>
<dbReference type="GO" id="GO:0005549">
    <property type="term" value="F:odorant binding"/>
    <property type="evidence" value="ECO:0007669"/>
    <property type="project" value="InterPro"/>
</dbReference>
<keyword evidence="7 10" id="KW-0472">Membrane</keyword>
<keyword evidence="9 10" id="KW-0807">Transducer</keyword>
<dbReference type="GO" id="GO:0007165">
    <property type="term" value="P:signal transduction"/>
    <property type="evidence" value="ECO:0007669"/>
    <property type="project" value="UniProtKB-KW"/>
</dbReference>
<feature type="transmembrane region" description="Helical" evidence="10">
    <location>
        <begin position="289"/>
        <end position="313"/>
    </location>
</feature>
<keyword evidence="3 10" id="KW-0716">Sensory transduction</keyword>
<evidence type="ECO:0000256" key="10">
    <source>
        <dbReference type="RuleBase" id="RU351113"/>
    </source>
</evidence>
<evidence type="ECO:0000256" key="4">
    <source>
        <dbReference type="ARBA" id="ARBA00022692"/>
    </source>
</evidence>
<evidence type="ECO:0000256" key="1">
    <source>
        <dbReference type="ARBA" id="ARBA00004651"/>
    </source>
</evidence>
<evidence type="ECO:0000256" key="6">
    <source>
        <dbReference type="ARBA" id="ARBA00022989"/>
    </source>
</evidence>
<name>A0A6P3Y906_DINQU</name>
<evidence type="ECO:0000313" key="11">
    <source>
        <dbReference type="Proteomes" id="UP000515204"/>
    </source>
</evidence>
<dbReference type="RefSeq" id="XP_014487395.1">
    <property type="nucleotide sequence ID" value="XM_014631909.1"/>
</dbReference>
<keyword evidence="6 10" id="KW-1133">Transmembrane helix</keyword>
<evidence type="ECO:0000313" key="12">
    <source>
        <dbReference type="RefSeq" id="XP_014487395.1"/>
    </source>
</evidence>
<proteinExistence type="inferred from homology"/>
<protein>
    <recommendedName>
        <fullName evidence="10">Odorant receptor</fullName>
    </recommendedName>
</protein>
<keyword evidence="11" id="KW-1185">Reference proteome</keyword>
<dbReference type="Proteomes" id="UP000515204">
    <property type="component" value="Unplaced"/>
</dbReference>
<reference evidence="12" key="1">
    <citation type="submission" date="2025-08" db="UniProtKB">
        <authorList>
            <consortium name="RefSeq"/>
        </authorList>
    </citation>
    <scope>IDENTIFICATION</scope>
</reference>
<keyword evidence="4 10" id="KW-0812">Transmembrane</keyword>